<dbReference type="InterPro" id="IPR001466">
    <property type="entry name" value="Beta-lactam-related"/>
</dbReference>
<organism evidence="2 3">
    <name type="scientific">Evansella tamaricis</name>
    <dbReference type="NCBI Taxonomy" id="2069301"/>
    <lineage>
        <taxon>Bacteria</taxon>
        <taxon>Bacillati</taxon>
        <taxon>Bacillota</taxon>
        <taxon>Bacilli</taxon>
        <taxon>Bacillales</taxon>
        <taxon>Bacillaceae</taxon>
        <taxon>Evansella</taxon>
    </lineage>
</organism>
<accession>A0ABS6JHV6</accession>
<dbReference type="InterPro" id="IPR050789">
    <property type="entry name" value="Diverse_Enzym_Activities"/>
</dbReference>
<dbReference type="Pfam" id="PF00144">
    <property type="entry name" value="Beta-lactamase"/>
    <property type="match status" value="1"/>
</dbReference>
<dbReference type="Proteomes" id="UP000784880">
    <property type="component" value="Unassembled WGS sequence"/>
</dbReference>
<dbReference type="PANTHER" id="PTHR43283">
    <property type="entry name" value="BETA-LACTAMASE-RELATED"/>
    <property type="match status" value="1"/>
</dbReference>
<feature type="domain" description="Beta-lactamase-related" evidence="1">
    <location>
        <begin position="12"/>
        <end position="368"/>
    </location>
</feature>
<dbReference type="PANTHER" id="PTHR43283:SF3">
    <property type="entry name" value="BETA-LACTAMASE FAMILY PROTEIN (AFU_ORTHOLOGUE AFUA_5G07500)"/>
    <property type="match status" value="1"/>
</dbReference>
<evidence type="ECO:0000259" key="1">
    <source>
        <dbReference type="Pfam" id="PF00144"/>
    </source>
</evidence>
<keyword evidence="3" id="KW-1185">Reference proteome</keyword>
<proteinExistence type="predicted"/>
<evidence type="ECO:0000313" key="3">
    <source>
        <dbReference type="Proteomes" id="UP000784880"/>
    </source>
</evidence>
<reference evidence="2 3" key="1">
    <citation type="submission" date="2021-06" db="EMBL/GenBank/DDBJ databases">
        <title>Bacillus sp. RD4P76, an endophyte from a halophyte.</title>
        <authorList>
            <person name="Sun J.-Q."/>
        </authorList>
    </citation>
    <scope>NUCLEOTIDE SEQUENCE [LARGE SCALE GENOMIC DNA]</scope>
    <source>
        <strain evidence="2 3">CGMCC 1.15917</strain>
    </source>
</reference>
<protein>
    <submittedName>
        <fullName evidence="2">Beta-lactamase family protein</fullName>
    </submittedName>
</protein>
<gene>
    <name evidence="2" type="ORF">KS419_15920</name>
</gene>
<name>A0ABS6JHV6_9BACI</name>
<sequence length="391" mass="43401">MKGLERLRPLLRSYVETGPPGCALSVMYQGENVFEEFVGLADVDAKKVISSDTIYRIYSMTKVVTCTAALMLYERGLFLLNDPIEEYLPEFKDSQVYRLDNAGNYDIVPATRPILVKDLFTMTSGITYGGDGDQTERDVRELMTELEGGGKTARDLSKAIANIPLAFVPGSQWRYGFSHDVLGALIEVVSGKTLGEFLEEEIFEPLGMRDTSFRLPEEKKGRLCSLYNRNEAGELIQNTGMDRHYQSDTLFESGGAGLLSTIGDYSRFAHVMANGGSWDDYQILGSKTVGLMSMNHLQEAQMVSFNWPYLAGYGYGLGVRTMVHPQVAGSNSSVGEFGWSGLAGTWVLIDPKEKLSAVYMQQMMPNLEEYHQPRLRNVICGTVGTGSSRRQ</sequence>
<dbReference type="EMBL" id="JAHQCS010000129">
    <property type="protein sequence ID" value="MBU9713218.1"/>
    <property type="molecule type" value="Genomic_DNA"/>
</dbReference>
<evidence type="ECO:0000313" key="2">
    <source>
        <dbReference type="EMBL" id="MBU9713218.1"/>
    </source>
</evidence>
<comment type="caution">
    <text evidence="2">The sequence shown here is derived from an EMBL/GenBank/DDBJ whole genome shotgun (WGS) entry which is preliminary data.</text>
</comment>